<gene>
    <name evidence="1" type="ORF">PAT01_36610</name>
</gene>
<dbReference type="Proteomes" id="UP000321189">
    <property type="component" value="Unassembled WGS sequence"/>
</dbReference>
<accession>A0ABQ0UIS1</accession>
<organism evidence="1 2">
    <name type="scientific">Pseudoalteromonas atlantica</name>
    <name type="common">Alteromonas atlantica</name>
    <dbReference type="NCBI Taxonomy" id="288"/>
    <lineage>
        <taxon>Bacteria</taxon>
        <taxon>Pseudomonadati</taxon>
        <taxon>Pseudomonadota</taxon>
        <taxon>Gammaproteobacteria</taxon>
        <taxon>Alteromonadales</taxon>
        <taxon>Pseudoalteromonadaceae</taxon>
        <taxon>Pseudoalteromonas</taxon>
    </lineage>
</organism>
<evidence type="ECO:0000313" key="2">
    <source>
        <dbReference type="Proteomes" id="UP000321189"/>
    </source>
</evidence>
<sequence>MLAMLNIQSPALMHANNKLDKRIGYLTKRRKEAEDMGICTKKIDAEFQKAVIAQSNLMDAKEAK</sequence>
<dbReference type="EMBL" id="BJUT01000070">
    <property type="protein sequence ID" value="GEK78357.1"/>
    <property type="molecule type" value="Genomic_DNA"/>
</dbReference>
<protein>
    <submittedName>
        <fullName evidence="1">Uncharacterized protein</fullName>
    </submittedName>
</protein>
<comment type="caution">
    <text evidence="1">The sequence shown here is derived from an EMBL/GenBank/DDBJ whole genome shotgun (WGS) entry which is preliminary data.</text>
</comment>
<keyword evidence="2" id="KW-1185">Reference proteome</keyword>
<proteinExistence type="predicted"/>
<reference evidence="1 2" key="1">
    <citation type="submission" date="2019-07" db="EMBL/GenBank/DDBJ databases">
        <title>Whole genome shotgun sequence of Pseudoalteromonas atlantica NBRC 103033.</title>
        <authorList>
            <person name="Hosoyama A."/>
            <person name="Uohara A."/>
            <person name="Ohji S."/>
            <person name="Ichikawa N."/>
        </authorList>
    </citation>
    <scope>NUCLEOTIDE SEQUENCE [LARGE SCALE GENOMIC DNA]</scope>
    <source>
        <strain evidence="1 2">NBRC 103033</strain>
    </source>
</reference>
<evidence type="ECO:0000313" key="1">
    <source>
        <dbReference type="EMBL" id="GEK78357.1"/>
    </source>
</evidence>
<name>A0ABQ0UIS1_PSEAF</name>